<evidence type="ECO:0000313" key="3">
    <source>
        <dbReference type="Proteomes" id="UP000713880"/>
    </source>
</evidence>
<dbReference type="AlphaFoldDB" id="A0A938X2Z6"/>
<protein>
    <submittedName>
        <fullName evidence="2">Uncharacterized protein</fullName>
    </submittedName>
</protein>
<organism evidence="2 3">
    <name type="scientific">Mordavella massiliensis</name>
    <dbReference type="NCBI Taxonomy" id="1871024"/>
    <lineage>
        <taxon>Bacteria</taxon>
        <taxon>Bacillati</taxon>
        <taxon>Bacillota</taxon>
        <taxon>Clostridia</taxon>
        <taxon>Eubacteriales</taxon>
        <taxon>Clostridiaceae</taxon>
        <taxon>Mordavella</taxon>
    </lineage>
</organism>
<evidence type="ECO:0000256" key="1">
    <source>
        <dbReference type="SAM" id="MobiDB-lite"/>
    </source>
</evidence>
<accession>A0A938X2Z6</accession>
<dbReference type="RefSeq" id="WP_204909187.1">
    <property type="nucleotide sequence ID" value="NZ_JACJLV010000025.1"/>
</dbReference>
<comment type="caution">
    <text evidence="2">The sequence shown here is derived from an EMBL/GenBank/DDBJ whole genome shotgun (WGS) entry which is preliminary data.</text>
</comment>
<reference evidence="2" key="2">
    <citation type="journal article" date="2021" name="Sci. Rep.">
        <title>The distribution of antibiotic resistance genes in chicken gut microbiota commensals.</title>
        <authorList>
            <person name="Juricova H."/>
            <person name="Matiasovicova J."/>
            <person name="Kubasova T."/>
            <person name="Cejkova D."/>
            <person name="Rychlik I."/>
        </authorList>
    </citation>
    <scope>NUCLEOTIDE SEQUENCE</scope>
    <source>
        <strain evidence="2">An420c</strain>
    </source>
</reference>
<reference evidence="2" key="1">
    <citation type="submission" date="2020-08" db="EMBL/GenBank/DDBJ databases">
        <authorList>
            <person name="Cejkova D."/>
            <person name="Kubasova T."/>
            <person name="Jahodarova E."/>
            <person name="Rychlik I."/>
        </authorList>
    </citation>
    <scope>NUCLEOTIDE SEQUENCE</scope>
    <source>
        <strain evidence="2">An420c</strain>
    </source>
</reference>
<dbReference type="Proteomes" id="UP000713880">
    <property type="component" value="Unassembled WGS sequence"/>
</dbReference>
<dbReference type="EMBL" id="JACJLV010000025">
    <property type="protein sequence ID" value="MBM6827149.1"/>
    <property type="molecule type" value="Genomic_DNA"/>
</dbReference>
<gene>
    <name evidence="2" type="ORF">H6A13_08605</name>
</gene>
<feature type="compositionally biased region" description="Pro residues" evidence="1">
    <location>
        <begin position="41"/>
        <end position="53"/>
    </location>
</feature>
<feature type="compositionally biased region" description="Basic residues" evidence="1">
    <location>
        <begin position="16"/>
        <end position="28"/>
    </location>
</feature>
<proteinExistence type="predicted"/>
<name>A0A938X2Z6_9CLOT</name>
<evidence type="ECO:0000313" key="2">
    <source>
        <dbReference type="EMBL" id="MBM6827149.1"/>
    </source>
</evidence>
<sequence>MEEKHYRYFLINPRNAGRKPGQKQRSAGKRILWQEKKPDSPVLPPPPPPPSPPIKVTRNFVITKSSGILHDRECFYVRRIRHGRQINKIEPDTEVRFCKWCRRKAVIRNGVKDVSDCEICEKFFDEKQVSTSLLTRLFVEKRAQAKMLPVGIRIYCGDDRWRIRWKSTEGASVLEHNNYVRTLAGERYFTKGYHEQHIRPNTVTSALRYLMAYDYTAHHREAMKKKVSHEYEKSAL</sequence>
<feature type="region of interest" description="Disordered" evidence="1">
    <location>
        <begin position="1"/>
        <end position="54"/>
    </location>
</feature>
<keyword evidence="3" id="KW-1185">Reference proteome</keyword>